<protein>
    <submittedName>
        <fullName evidence="5">Uncharacterized protein</fullName>
    </submittedName>
</protein>
<feature type="transmembrane region" description="Helical" evidence="1">
    <location>
        <begin position="21"/>
        <end position="40"/>
    </location>
</feature>
<evidence type="ECO:0000256" key="1">
    <source>
        <dbReference type="SAM" id="Phobius"/>
    </source>
</evidence>
<dbReference type="InterPro" id="IPR058675">
    <property type="entry name" value="DUF8054_C"/>
</dbReference>
<dbReference type="InterPro" id="IPR058775">
    <property type="entry name" value="DUF8054_M"/>
</dbReference>
<name>A0A1H8TIZ2_9EURY</name>
<dbReference type="AlphaFoldDB" id="A0A1H8TIZ2"/>
<feature type="domain" description="DUF8054" evidence="2">
    <location>
        <begin position="8"/>
        <end position="88"/>
    </location>
</feature>
<feature type="domain" description="DUF8054" evidence="4">
    <location>
        <begin position="102"/>
        <end position="210"/>
    </location>
</feature>
<dbReference type="OrthoDB" id="292134at2157"/>
<evidence type="ECO:0000313" key="5">
    <source>
        <dbReference type="EMBL" id="SEO90771.1"/>
    </source>
</evidence>
<keyword evidence="6" id="KW-1185">Reference proteome</keyword>
<organism evidence="5 6">
    <name type="scientific">Halogranum amylolyticum</name>
    <dbReference type="NCBI Taxonomy" id="660520"/>
    <lineage>
        <taxon>Archaea</taxon>
        <taxon>Methanobacteriati</taxon>
        <taxon>Methanobacteriota</taxon>
        <taxon>Stenosarchaea group</taxon>
        <taxon>Halobacteria</taxon>
        <taxon>Halobacteriales</taxon>
        <taxon>Haloferacaceae</taxon>
    </lineage>
</organism>
<proteinExistence type="predicted"/>
<dbReference type="Pfam" id="PF26237">
    <property type="entry name" value="DUF8054_C"/>
    <property type="match status" value="1"/>
</dbReference>
<feature type="transmembrane region" description="Helical" evidence="1">
    <location>
        <begin position="46"/>
        <end position="65"/>
    </location>
</feature>
<accession>A0A1H8TIZ2</accession>
<dbReference type="Pfam" id="PF26238">
    <property type="entry name" value="DUF8054_M"/>
    <property type="match status" value="1"/>
</dbReference>
<feature type="domain" description="DUF8054" evidence="3">
    <location>
        <begin position="213"/>
        <end position="252"/>
    </location>
</feature>
<keyword evidence="1" id="KW-1133">Transmembrane helix</keyword>
<sequence length="281" mass="29630">MTDSELVNRFRRAEYTGENRCIPCTVANGGIAAVAAVVVALFAAPWLGVLSFVAAALVIYLRGYLVPGTPALTRRYFPPWLLRLFGKEPVAAVPTASGDAGRPLVAAGVLRATDEGPVLTPRFGETWSERAAARHATGANEADVAAAFDAESVSRLGDASFVLDGDTSVRWESTAALAADVAGAELLAERVGWTEYDRDRRRTTLQALRLRLDSCPACGATLVAETRRVDPCCQRPHLVAESVCEGCGAVVADAAVVDTGGLDSVAGALLGWETRETEIEA</sequence>
<keyword evidence="1" id="KW-0812">Transmembrane</keyword>
<keyword evidence="1" id="KW-0472">Membrane</keyword>
<dbReference type="Pfam" id="PF26236">
    <property type="entry name" value="DUF8054_N"/>
    <property type="match status" value="1"/>
</dbReference>
<dbReference type="InterPro" id="IPR058674">
    <property type="entry name" value="DUF8054_N"/>
</dbReference>
<dbReference type="RefSeq" id="WP_089825251.1">
    <property type="nucleotide sequence ID" value="NZ_FODV01000007.1"/>
</dbReference>
<dbReference type="Proteomes" id="UP000199126">
    <property type="component" value="Unassembled WGS sequence"/>
</dbReference>
<evidence type="ECO:0000259" key="3">
    <source>
        <dbReference type="Pfam" id="PF26237"/>
    </source>
</evidence>
<evidence type="ECO:0000259" key="4">
    <source>
        <dbReference type="Pfam" id="PF26238"/>
    </source>
</evidence>
<gene>
    <name evidence="5" type="ORF">SAMN04487948_10786</name>
</gene>
<evidence type="ECO:0000259" key="2">
    <source>
        <dbReference type="Pfam" id="PF26236"/>
    </source>
</evidence>
<evidence type="ECO:0000313" key="6">
    <source>
        <dbReference type="Proteomes" id="UP000199126"/>
    </source>
</evidence>
<dbReference type="EMBL" id="FODV01000007">
    <property type="protein sequence ID" value="SEO90771.1"/>
    <property type="molecule type" value="Genomic_DNA"/>
</dbReference>
<reference evidence="6" key="1">
    <citation type="submission" date="2016-10" db="EMBL/GenBank/DDBJ databases">
        <authorList>
            <person name="Varghese N."/>
            <person name="Submissions S."/>
        </authorList>
    </citation>
    <scope>NUCLEOTIDE SEQUENCE [LARGE SCALE GENOMIC DNA]</scope>
    <source>
        <strain evidence="6">CGMCC 1.10121</strain>
    </source>
</reference>